<dbReference type="InterPro" id="IPR005312">
    <property type="entry name" value="DUF1759"/>
</dbReference>
<dbReference type="Proteomes" id="UP000230423">
    <property type="component" value="Unassembled WGS sequence"/>
</dbReference>
<dbReference type="OrthoDB" id="5864015at2759"/>
<accession>A0A2G9THJ6</accession>
<name>A0A2G9THJ6_TELCI</name>
<gene>
    <name evidence="1" type="ORF">TELCIR_21175</name>
</gene>
<evidence type="ECO:0000313" key="1">
    <source>
        <dbReference type="EMBL" id="PIO57415.1"/>
    </source>
</evidence>
<organism evidence="1 2">
    <name type="scientific">Teladorsagia circumcincta</name>
    <name type="common">Brown stomach worm</name>
    <name type="synonym">Ostertagia circumcincta</name>
    <dbReference type="NCBI Taxonomy" id="45464"/>
    <lineage>
        <taxon>Eukaryota</taxon>
        <taxon>Metazoa</taxon>
        <taxon>Ecdysozoa</taxon>
        <taxon>Nematoda</taxon>
        <taxon>Chromadorea</taxon>
        <taxon>Rhabditida</taxon>
        <taxon>Rhabditina</taxon>
        <taxon>Rhabditomorpha</taxon>
        <taxon>Strongyloidea</taxon>
        <taxon>Trichostrongylidae</taxon>
        <taxon>Teladorsagia</taxon>
    </lineage>
</organism>
<reference evidence="1 2" key="1">
    <citation type="submission" date="2015-09" db="EMBL/GenBank/DDBJ databases">
        <title>Draft genome of the parasitic nematode Teladorsagia circumcincta isolate WARC Sus (inbred).</title>
        <authorList>
            <person name="Mitreva M."/>
        </authorList>
    </citation>
    <scope>NUCLEOTIDE SEQUENCE [LARGE SCALE GENOMIC DNA]</scope>
    <source>
        <strain evidence="1 2">S</strain>
    </source>
</reference>
<keyword evidence="2" id="KW-1185">Reference proteome</keyword>
<sequence length="243" mass="28015">MLADTSSKVEEKLNSYASTIDALKEPSTKDIEDYEEYSQKTESAISQAFDLSTLLQARLHSLMIHATSSEPVSPSLCSTQLQPRKLELPPLPIPTFGGNLLEWENFWELFNNNIHSQDLPEMIKYNYLLNALKGQARDAIRKFQVTRGNLQFLLNKYNNRELLINQMIDQLDKCSLRSPSIRDQRSLLDEIQVIVTQLQENGENINSCWITKKILSKFPAKIMRKVVIRRQPASSLRKFVHHQ</sequence>
<dbReference type="AlphaFoldDB" id="A0A2G9THJ6"/>
<dbReference type="Pfam" id="PF03564">
    <property type="entry name" value="DUF1759"/>
    <property type="match status" value="1"/>
</dbReference>
<proteinExistence type="predicted"/>
<evidence type="ECO:0000313" key="2">
    <source>
        <dbReference type="Proteomes" id="UP000230423"/>
    </source>
</evidence>
<dbReference type="EMBL" id="KZ371223">
    <property type="protein sequence ID" value="PIO57415.1"/>
    <property type="molecule type" value="Genomic_DNA"/>
</dbReference>
<dbReference type="PANTHER" id="PTHR22954:SF3">
    <property type="entry name" value="PROTEIN CBG08539"/>
    <property type="match status" value="1"/>
</dbReference>
<protein>
    <submittedName>
        <fullName evidence="1">Uncharacterized protein</fullName>
    </submittedName>
</protein>
<dbReference type="PANTHER" id="PTHR22954">
    <property type="entry name" value="RETROVIRAL PROTEASE-RELATED"/>
    <property type="match status" value="1"/>
</dbReference>